<keyword evidence="1" id="KW-1133">Transmembrane helix</keyword>
<keyword evidence="3" id="KW-1185">Reference proteome</keyword>
<dbReference type="OrthoDB" id="10482765at2759"/>
<feature type="transmembrane region" description="Helical" evidence="1">
    <location>
        <begin position="142"/>
        <end position="164"/>
    </location>
</feature>
<keyword evidence="1" id="KW-0472">Membrane</keyword>
<dbReference type="PANTHER" id="PTHR31134:SF1">
    <property type="entry name" value="TRANSMEMBRANE PROTEIN 128"/>
    <property type="match status" value="1"/>
</dbReference>
<sequence>MFLIKIKPNNDRKTSPDFEYQFGRLIIMEAKNRFNQTSGNLDPRPGGSQTQSPIVMPKTSPAVETALAIFRTIFFTALFLIVCKLTHFRQKMLYDVRINRKFLGMFYLFSAIVIIFYVYLLTKLRILRPPNKRIDVDDWDRVAPIPMYTCTGCLVCAVICFIFALFPCFRFMTFVIGALGFITMTFILQWVPF</sequence>
<reference evidence="2" key="1">
    <citation type="submission" date="2016-10" db="EMBL/GenBank/DDBJ databases">
        <authorList>
            <person name="Benchimol M."/>
            <person name="Almeida L.G."/>
            <person name="Vasconcelos A.T."/>
            <person name="Perreira-Neves A."/>
            <person name="Rosa I.A."/>
            <person name="Tasca T."/>
            <person name="Bogo M.R."/>
            <person name="de Souza W."/>
        </authorList>
    </citation>
    <scope>NUCLEOTIDE SEQUENCE [LARGE SCALE GENOMIC DNA]</scope>
    <source>
        <strain evidence="2">K</strain>
    </source>
</reference>
<dbReference type="GeneID" id="94840661"/>
<comment type="caution">
    <text evidence="2">The sequence shown here is derived from an EMBL/GenBank/DDBJ whole genome shotgun (WGS) entry which is preliminary data.</text>
</comment>
<evidence type="ECO:0000313" key="3">
    <source>
        <dbReference type="Proteomes" id="UP000179807"/>
    </source>
</evidence>
<name>A0A1J4JYY6_9EUKA</name>
<accession>A0A1J4JYY6</accession>
<feature type="transmembrane region" description="Helical" evidence="1">
    <location>
        <begin position="62"/>
        <end position="82"/>
    </location>
</feature>
<dbReference type="VEuPathDB" id="TrichDB:TRFO_28082"/>
<dbReference type="Pfam" id="PF20479">
    <property type="entry name" value="TMEM128"/>
    <property type="match status" value="1"/>
</dbReference>
<proteinExistence type="predicted"/>
<dbReference type="AlphaFoldDB" id="A0A1J4JYY6"/>
<evidence type="ECO:0000256" key="1">
    <source>
        <dbReference type="SAM" id="Phobius"/>
    </source>
</evidence>
<dbReference type="RefSeq" id="XP_068357519.1">
    <property type="nucleotide sequence ID" value="XM_068505957.1"/>
</dbReference>
<feature type="transmembrane region" description="Helical" evidence="1">
    <location>
        <begin position="171"/>
        <end position="191"/>
    </location>
</feature>
<protein>
    <submittedName>
        <fullName evidence="2">Uncharacterized protein</fullName>
    </submittedName>
</protein>
<gene>
    <name evidence="2" type="ORF">TRFO_28082</name>
</gene>
<dbReference type="InterPro" id="IPR033579">
    <property type="entry name" value="TMEM128"/>
</dbReference>
<keyword evidence="1" id="KW-0812">Transmembrane</keyword>
<dbReference type="EMBL" id="MLAK01000794">
    <property type="protein sequence ID" value="OHT04383.1"/>
    <property type="molecule type" value="Genomic_DNA"/>
</dbReference>
<dbReference type="PANTHER" id="PTHR31134">
    <property type="entry name" value="TRANSMEMBRANE PROTEIN 128"/>
    <property type="match status" value="1"/>
</dbReference>
<organism evidence="2 3">
    <name type="scientific">Tritrichomonas foetus</name>
    <dbReference type="NCBI Taxonomy" id="1144522"/>
    <lineage>
        <taxon>Eukaryota</taxon>
        <taxon>Metamonada</taxon>
        <taxon>Parabasalia</taxon>
        <taxon>Tritrichomonadida</taxon>
        <taxon>Tritrichomonadidae</taxon>
        <taxon>Tritrichomonas</taxon>
    </lineage>
</organism>
<dbReference type="Proteomes" id="UP000179807">
    <property type="component" value="Unassembled WGS sequence"/>
</dbReference>
<evidence type="ECO:0000313" key="2">
    <source>
        <dbReference type="EMBL" id="OHT04383.1"/>
    </source>
</evidence>
<feature type="transmembrane region" description="Helical" evidence="1">
    <location>
        <begin position="102"/>
        <end position="122"/>
    </location>
</feature>